<keyword evidence="5" id="KW-1185">Reference proteome</keyword>
<evidence type="ECO:0000313" key="4">
    <source>
        <dbReference type="EMBL" id="PYI20914.1"/>
    </source>
</evidence>
<dbReference type="Proteomes" id="UP000249829">
    <property type="component" value="Unassembled WGS sequence"/>
</dbReference>
<dbReference type="GO" id="GO:0015937">
    <property type="term" value="P:coenzyme A biosynthetic process"/>
    <property type="evidence" value="ECO:0007669"/>
    <property type="project" value="UniProtKB-KW"/>
</dbReference>
<dbReference type="GO" id="GO:0071513">
    <property type="term" value="C:phosphopantothenoylcysteine decarboxylase complex"/>
    <property type="evidence" value="ECO:0007669"/>
    <property type="project" value="TreeGrafter"/>
</dbReference>
<comment type="similarity">
    <text evidence="2">Belongs to the HFCD (homooligomeric flavin containing Cys decarboxylase) superfamily.</text>
</comment>
<dbReference type="PANTHER" id="PTHR14359:SF6">
    <property type="entry name" value="PHOSPHOPANTOTHENOYLCYSTEINE DECARBOXYLASE"/>
    <property type="match status" value="1"/>
</dbReference>
<feature type="domain" description="Flavoprotein" evidence="3">
    <location>
        <begin position="79"/>
        <end position="287"/>
    </location>
</feature>
<dbReference type="GO" id="GO:0010181">
    <property type="term" value="F:FMN binding"/>
    <property type="evidence" value="ECO:0007669"/>
    <property type="project" value="TreeGrafter"/>
</dbReference>
<reference evidence="4 5" key="1">
    <citation type="submission" date="2018-02" db="EMBL/GenBank/DDBJ databases">
        <title>The genomes of Aspergillus section Nigri reveals drivers in fungal speciation.</title>
        <authorList>
            <consortium name="DOE Joint Genome Institute"/>
            <person name="Vesth T.C."/>
            <person name="Nybo J."/>
            <person name="Theobald S."/>
            <person name="Brandl J."/>
            <person name="Frisvad J.C."/>
            <person name="Nielsen K.F."/>
            <person name="Lyhne E.K."/>
            <person name="Kogle M.E."/>
            <person name="Kuo A."/>
            <person name="Riley R."/>
            <person name="Clum A."/>
            <person name="Nolan M."/>
            <person name="Lipzen A."/>
            <person name="Salamov A."/>
            <person name="Henrissat B."/>
            <person name="Wiebenga A."/>
            <person name="De vries R.P."/>
            <person name="Grigoriev I.V."/>
            <person name="Mortensen U.H."/>
            <person name="Andersen M.R."/>
            <person name="Baker S.E."/>
        </authorList>
    </citation>
    <scope>NUCLEOTIDE SEQUENCE [LARGE SCALE GENOMIC DNA]</scope>
    <source>
        <strain evidence="4 5">CBS 115571</strain>
    </source>
</reference>
<protein>
    <submittedName>
        <fullName evidence="4">Flavo protein</fullName>
    </submittedName>
</protein>
<keyword evidence="1" id="KW-0173">Coenzyme A biosynthesis</keyword>
<dbReference type="Pfam" id="PF02441">
    <property type="entry name" value="Flavoprotein"/>
    <property type="match status" value="1"/>
</dbReference>
<evidence type="ECO:0000259" key="3">
    <source>
        <dbReference type="Pfam" id="PF02441"/>
    </source>
</evidence>
<dbReference type="SUPFAM" id="SSF52507">
    <property type="entry name" value="Homo-oligomeric flavin-containing Cys decarboxylases, HFCD"/>
    <property type="match status" value="1"/>
</dbReference>
<evidence type="ECO:0000256" key="1">
    <source>
        <dbReference type="ARBA" id="ARBA00022993"/>
    </source>
</evidence>
<name>A0A2V5HGH8_ASPV1</name>
<dbReference type="GO" id="GO:0004633">
    <property type="term" value="F:phosphopantothenoylcysteine decarboxylase activity"/>
    <property type="evidence" value="ECO:0007669"/>
    <property type="project" value="TreeGrafter"/>
</dbReference>
<organism evidence="4 5">
    <name type="scientific">Aspergillus violaceofuscus (strain CBS 115571)</name>
    <dbReference type="NCBI Taxonomy" id="1450538"/>
    <lineage>
        <taxon>Eukaryota</taxon>
        <taxon>Fungi</taxon>
        <taxon>Dikarya</taxon>
        <taxon>Ascomycota</taxon>
        <taxon>Pezizomycotina</taxon>
        <taxon>Eurotiomycetes</taxon>
        <taxon>Eurotiomycetidae</taxon>
        <taxon>Eurotiales</taxon>
        <taxon>Aspergillaceae</taxon>
        <taxon>Aspergillus</taxon>
    </lineage>
</organism>
<evidence type="ECO:0000256" key="2">
    <source>
        <dbReference type="ARBA" id="ARBA00038350"/>
    </source>
</evidence>
<dbReference type="STRING" id="1450538.A0A2V5HGH8"/>
<dbReference type="EMBL" id="KZ825121">
    <property type="protein sequence ID" value="PYI20914.1"/>
    <property type="molecule type" value="Genomic_DNA"/>
</dbReference>
<sequence>MRSCCEPGEMIRSPRIVGDPPTKDISSVLKAVNARSFDTAQVYLQSRIIPTKKSLDSHVMEYSPPPLSAQTHSHDEKVHIILAASGSVATIKLPNIAEALSRHHNVSIRIIVTKSAERFLDGQSLEQPSLEALRAVPGVEAIYRDEDEWKTPWTRGDPILHIELRKWAHLLLVAPLSANTMAKMTMGIADNLLLSVMRAWDTTGLVDGKIKIKKPLIFVAPAMNTAMWNHPVTGKQIEILEKEWGVNNASKDGWVSVLRPMEKHLACGDTGNGAMMDWEAIVCVVEQYIGAQPRRRSSITG</sequence>
<dbReference type="AlphaFoldDB" id="A0A2V5HGH8"/>
<dbReference type="InterPro" id="IPR036551">
    <property type="entry name" value="Flavin_trans-like"/>
</dbReference>
<accession>A0A2V5HGH8</accession>
<dbReference type="OMA" id="KEWQGMN"/>
<gene>
    <name evidence="4" type="ORF">BO99DRAFT_411279</name>
</gene>
<evidence type="ECO:0000313" key="5">
    <source>
        <dbReference type="Proteomes" id="UP000249829"/>
    </source>
</evidence>
<dbReference type="Gene3D" id="3.40.50.1950">
    <property type="entry name" value="Flavin prenyltransferase-like"/>
    <property type="match status" value="1"/>
</dbReference>
<dbReference type="PANTHER" id="PTHR14359">
    <property type="entry name" value="HOMO-OLIGOMERIC FLAVIN CONTAINING CYS DECARBOXYLASE FAMILY"/>
    <property type="match status" value="1"/>
</dbReference>
<dbReference type="InterPro" id="IPR003382">
    <property type="entry name" value="Flavoprotein"/>
</dbReference>
<proteinExistence type="inferred from homology"/>